<dbReference type="EMBL" id="JAVFHQ010000041">
    <property type="protein sequence ID" value="KAK4542527.1"/>
    <property type="molecule type" value="Genomic_DNA"/>
</dbReference>
<proteinExistence type="predicted"/>
<keyword evidence="2" id="KW-1185">Reference proteome</keyword>
<evidence type="ECO:0000313" key="1">
    <source>
        <dbReference type="EMBL" id="KAK4542527.1"/>
    </source>
</evidence>
<dbReference type="AlphaFoldDB" id="A0AAV9JBN0"/>
<organism evidence="1 2">
    <name type="scientific">Oleoguttula mirabilis</name>
    <dbReference type="NCBI Taxonomy" id="1507867"/>
    <lineage>
        <taxon>Eukaryota</taxon>
        <taxon>Fungi</taxon>
        <taxon>Dikarya</taxon>
        <taxon>Ascomycota</taxon>
        <taxon>Pezizomycotina</taxon>
        <taxon>Dothideomycetes</taxon>
        <taxon>Dothideomycetidae</taxon>
        <taxon>Mycosphaerellales</taxon>
        <taxon>Teratosphaeriaceae</taxon>
        <taxon>Oleoguttula</taxon>
    </lineage>
</organism>
<accession>A0AAV9JBN0</accession>
<protein>
    <submittedName>
        <fullName evidence="1">Uncharacterized protein</fullName>
    </submittedName>
</protein>
<sequence>MRLLLPLPPIRAALEIQEWTHKRTISYSLGGLELLPLYTLEQTKFATLHHIQGFGDKQLVQRSRDAAGKLTLQRCLATPHGPKGTGHLWHLWRSNKTAVSCRSHAYVVDRDFFDGYPIVKRTFGNALHHKGNAWVEVTAANVFAILRALADGHGKLVIRFWWVFLTPWELHEWNL</sequence>
<dbReference type="Proteomes" id="UP001324427">
    <property type="component" value="Unassembled WGS sequence"/>
</dbReference>
<name>A0AAV9JBN0_9PEZI</name>
<comment type="caution">
    <text evidence="1">The sequence shown here is derived from an EMBL/GenBank/DDBJ whole genome shotgun (WGS) entry which is preliminary data.</text>
</comment>
<reference evidence="1 2" key="1">
    <citation type="submission" date="2021-11" db="EMBL/GenBank/DDBJ databases">
        <title>Black yeast isolated from Biological Soil Crust.</title>
        <authorList>
            <person name="Kurbessoian T."/>
        </authorList>
    </citation>
    <scope>NUCLEOTIDE SEQUENCE [LARGE SCALE GENOMIC DNA]</scope>
    <source>
        <strain evidence="1 2">CCFEE 5522</strain>
    </source>
</reference>
<evidence type="ECO:0000313" key="2">
    <source>
        <dbReference type="Proteomes" id="UP001324427"/>
    </source>
</evidence>
<gene>
    <name evidence="1" type="ORF">LTR36_006780</name>
</gene>